<organism evidence="2 3">
    <name type="scientific">Kingdonia uniflora</name>
    <dbReference type="NCBI Taxonomy" id="39325"/>
    <lineage>
        <taxon>Eukaryota</taxon>
        <taxon>Viridiplantae</taxon>
        <taxon>Streptophyta</taxon>
        <taxon>Embryophyta</taxon>
        <taxon>Tracheophyta</taxon>
        <taxon>Spermatophyta</taxon>
        <taxon>Magnoliopsida</taxon>
        <taxon>Ranunculales</taxon>
        <taxon>Circaeasteraceae</taxon>
        <taxon>Kingdonia</taxon>
    </lineage>
</organism>
<protein>
    <recommendedName>
        <fullName evidence="1">RNase H type-1 domain-containing protein</fullName>
    </recommendedName>
</protein>
<dbReference type="PANTHER" id="PTHR47723">
    <property type="entry name" value="OS05G0353850 PROTEIN"/>
    <property type="match status" value="1"/>
</dbReference>
<dbReference type="InterPro" id="IPR044730">
    <property type="entry name" value="RNase_H-like_dom_plant"/>
</dbReference>
<dbReference type="EMBL" id="JACGCM010000724">
    <property type="protein sequence ID" value="KAF6167534.1"/>
    <property type="molecule type" value="Genomic_DNA"/>
</dbReference>
<dbReference type="InterPro" id="IPR002156">
    <property type="entry name" value="RNaseH_domain"/>
</dbReference>
<dbReference type="SUPFAM" id="SSF53098">
    <property type="entry name" value="Ribonuclease H-like"/>
    <property type="match status" value="1"/>
</dbReference>
<sequence length="254" mass="28778">MSNNNFELVIPVALCVPIKAKPFPRFQSCTWALPWFQEVKINVGAVAMGSPGIAGTDAIARNHNGEVIGVLSHGVGIKTLFYTECEAVIGALFWAVQRSWNYIWIEADFQSMIQSFSRNQVPWHHRARWNKIEKSFLTLRFSHCCKVANFSAIQVAKRSRYLPADGPLFHPSGFILFTEDFLKRVAGDNAYVEYLEVWFKLSGIVDKCKEQPFKFSTSYFSLGQSLVDEVDGFLDTCFYSDKDRANRSVGGHEI</sequence>
<dbReference type="GO" id="GO:0004523">
    <property type="term" value="F:RNA-DNA hybrid ribonuclease activity"/>
    <property type="evidence" value="ECO:0007669"/>
    <property type="project" value="InterPro"/>
</dbReference>
<dbReference type="PANTHER" id="PTHR47723:SF19">
    <property type="entry name" value="POLYNUCLEOTIDYL TRANSFERASE, RIBONUCLEASE H-LIKE SUPERFAMILY PROTEIN"/>
    <property type="match status" value="1"/>
</dbReference>
<dbReference type="CDD" id="cd06222">
    <property type="entry name" value="RNase_H_like"/>
    <property type="match status" value="1"/>
</dbReference>
<evidence type="ECO:0000313" key="3">
    <source>
        <dbReference type="Proteomes" id="UP000541444"/>
    </source>
</evidence>
<accession>A0A7J7NKQ1</accession>
<comment type="caution">
    <text evidence="2">The sequence shown here is derived from an EMBL/GenBank/DDBJ whole genome shotgun (WGS) entry which is preliminary data.</text>
</comment>
<dbReference type="InterPro" id="IPR012337">
    <property type="entry name" value="RNaseH-like_sf"/>
</dbReference>
<evidence type="ECO:0000313" key="2">
    <source>
        <dbReference type="EMBL" id="KAF6167534.1"/>
    </source>
</evidence>
<dbReference type="InterPro" id="IPR036397">
    <property type="entry name" value="RNaseH_sf"/>
</dbReference>
<dbReference type="Gene3D" id="3.30.420.10">
    <property type="entry name" value="Ribonuclease H-like superfamily/Ribonuclease H"/>
    <property type="match status" value="1"/>
</dbReference>
<reference evidence="2 3" key="1">
    <citation type="journal article" date="2020" name="IScience">
        <title>Genome Sequencing of the Endangered Kingdonia uniflora (Circaeasteraceae, Ranunculales) Reveals Potential Mechanisms of Evolutionary Specialization.</title>
        <authorList>
            <person name="Sun Y."/>
            <person name="Deng T."/>
            <person name="Zhang A."/>
            <person name="Moore M.J."/>
            <person name="Landis J.B."/>
            <person name="Lin N."/>
            <person name="Zhang H."/>
            <person name="Zhang X."/>
            <person name="Huang J."/>
            <person name="Zhang X."/>
            <person name="Sun H."/>
            <person name="Wang H."/>
        </authorList>
    </citation>
    <scope>NUCLEOTIDE SEQUENCE [LARGE SCALE GENOMIC DNA]</scope>
    <source>
        <strain evidence="2">TB1705</strain>
        <tissue evidence="2">Leaf</tissue>
    </source>
</reference>
<dbReference type="AlphaFoldDB" id="A0A7J7NKQ1"/>
<dbReference type="Pfam" id="PF13456">
    <property type="entry name" value="RVT_3"/>
    <property type="match status" value="1"/>
</dbReference>
<dbReference type="GO" id="GO:0003676">
    <property type="term" value="F:nucleic acid binding"/>
    <property type="evidence" value="ECO:0007669"/>
    <property type="project" value="InterPro"/>
</dbReference>
<dbReference type="Proteomes" id="UP000541444">
    <property type="component" value="Unassembled WGS sequence"/>
</dbReference>
<feature type="domain" description="RNase H type-1" evidence="1">
    <location>
        <begin position="49"/>
        <end position="158"/>
    </location>
</feature>
<keyword evidence="3" id="KW-1185">Reference proteome</keyword>
<evidence type="ECO:0000259" key="1">
    <source>
        <dbReference type="Pfam" id="PF13456"/>
    </source>
</evidence>
<name>A0A7J7NKQ1_9MAGN</name>
<gene>
    <name evidence="2" type="ORF">GIB67_031735</name>
</gene>
<proteinExistence type="predicted"/>
<dbReference type="InterPro" id="IPR053151">
    <property type="entry name" value="RNase_H-like"/>
</dbReference>